<protein>
    <recommendedName>
        <fullName evidence="4">Transmembrane protein</fullName>
    </recommendedName>
</protein>
<gene>
    <name evidence="2" type="ORF">T01_9525</name>
</gene>
<dbReference type="EMBL" id="JYDH01000184">
    <property type="protein sequence ID" value="KRY28995.1"/>
    <property type="molecule type" value="Genomic_DNA"/>
</dbReference>
<comment type="caution">
    <text evidence="2">The sequence shown here is derived from an EMBL/GenBank/DDBJ whole genome shotgun (WGS) entry which is preliminary data.</text>
</comment>
<keyword evidence="3" id="KW-1185">Reference proteome</keyword>
<dbReference type="OrthoDB" id="10386455at2759"/>
<sequence length="123" mass="13173">MLFRILLTAGGRPASSAAHLQLSFFLTNTILTIFERSDVSTDHILILEGMGKKTDAEIIVVVVIVIAAAAAAAGVTSCVIGMLAPRTDPQKRVKARGCVFATGFSMVLFYNGRRQANMSKTEN</sequence>
<dbReference type="Proteomes" id="UP000054776">
    <property type="component" value="Unassembled WGS sequence"/>
</dbReference>
<proteinExistence type="predicted"/>
<dbReference type="AlphaFoldDB" id="A0A0V1AXM4"/>
<keyword evidence="1" id="KW-0472">Membrane</keyword>
<accession>A0A0V1AXM4</accession>
<evidence type="ECO:0000313" key="3">
    <source>
        <dbReference type="Proteomes" id="UP000054776"/>
    </source>
</evidence>
<evidence type="ECO:0008006" key="4">
    <source>
        <dbReference type="Google" id="ProtNLM"/>
    </source>
</evidence>
<dbReference type="InParanoid" id="A0A0V1AXM4"/>
<keyword evidence="1" id="KW-0812">Transmembrane</keyword>
<feature type="transmembrane region" description="Helical" evidence="1">
    <location>
        <begin position="58"/>
        <end position="83"/>
    </location>
</feature>
<name>A0A0V1AXM4_TRISP</name>
<feature type="transmembrane region" description="Helical" evidence="1">
    <location>
        <begin position="95"/>
        <end position="112"/>
    </location>
</feature>
<organism evidence="2 3">
    <name type="scientific">Trichinella spiralis</name>
    <name type="common">Trichina worm</name>
    <dbReference type="NCBI Taxonomy" id="6334"/>
    <lineage>
        <taxon>Eukaryota</taxon>
        <taxon>Metazoa</taxon>
        <taxon>Ecdysozoa</taxon>
        <taxon>Nematoda</taxon>
        <taxon>Enoplea</taxon>
        <taxon>Dorylaimia</taxon>
        <taxon>Trichinellida</taxon>
        <taxon>Trichinellidae</taxon>
        <taxon>Trichinella</taxon>
    </lineage>
</organism>
<reference evidence="2 3" key="1">
    <citation type="submission" date="2015-01" db="EMBL/GenBank/DDBJ databases">
        <title>Evolution of Trichinella species and genotypes.</title>
        <authorList>
            <person name="Korhonen P.K."/>
            <person name="Edoardo P."/>
            <person name="Giuseppe L.R."/>
            <person name="Gasser R.B."/>
        </authorList>
    </citation>
    <scope>NUCLEOTIDE SEQUENCE [LARGE SCALE GENOMIC DNA]</scope>
    <source>
        <strain evidence="2">ISS3</strain>
    </source>
</reference>
<keyword evidence="1" id="KW-1133">Transmembrane helix</keyword>
<evidence type="ECO:0000256" key="1">
    <source>
        <dbReference type="SAM" id="Phobius"/>
    </source>
</evidence>
<evidence type="ECO:0000313" key="2">
    <source>
        <dbReference type="EMBL" id="KRY28995.1"/>
    </source>
</evidence>